<evidence type="ECO:0000256" key="5">
    <source>
        <dbReference type="ARBA" id="ARBA00022840"/>
    </source>
</evidence>
<evidence type="ECO:0000256" key="1">
    <source>
        <dbReference type="ARBA" id="ARBA00004123"/>
    </source>
</evidence>
<reference evidence="10" key="1">
    <citation type="submission" date="2021-01" db="EMBL/GenBank/DDBJ databases">
        <title>Metabolic potential, ecology and presence of endohyphal bacteria is reflected in genomic diversity of Mucoromycotina.</title>
        <authorList>
            <person name="Muszewska A."/>
            <person name="Okrasinska A."/>
            <person name="Steczkiewicz K."/>
            <person name="Drgas O."/>
            <person name="Orlowska M."/>
            <person name="Perlinska-Lenart U."/>
            <person name="Aleksandrzak-Piekarczyk T."/>
            <person name="Szatraj K."/>
            <person name="Zielenkiewicz U."/>
            <person name="Pilsyk S."/>
            <person name="Malc E."/>
            <person name="Mieczkowski P."/>
            <person name="Kruszewska J.S."/>
            <person name="Biernat P."/>
            <person name="Pawlowska J."/>
        </authorList>
    </citation>
    <scope>NUCLEOTIDE SEQUENCE</scope>
    <source>
        <strain evidence="10">WA0000018081</strain>
    </source>
</reference>
<evidence type="ECO:0000256" key="2">
    <source>
        <dbReference type="ARBA" id="ARBA00006269"/>
    </source>
</evidence>
<evidence type="ECO:0000313" key="10">
    <source>
        <dbReference type="EMBL" id="KAG2235975.1"/>
    </source>
</evidence>
<organism evidence="10 11">
    <name type="scientific">Thamnidium elegans</name>
    <dbReference type="NCBI Taxonomy" id="101142"/>
    <lineage>
        <taxon>Eukaryota</taxon>
        <taxon>Fungi</taxon>
        <taxon>Fungi incertae sedis</taxon>
        <taxon>Mucoromycota</taxon>
        <taxon>Mucoromycotina</taxon>
        <taxon>Mucoromycetes</taxon>
        <taxon>Mucorales</taxon>
        <taxon>Mucorineae</taxon>
        <taxon>Mucoraceae</taxon>
        <taxon>Thamnidium</taxon>
    </lineage>
</organism>
<evidence type="ECO:0000256" key="4">
    <source>
        <dbReference type="ARBA" id="ARBA00022741"/>
    </source>
</evidence>
<feature type="domain" description="Origin recognition complex subunit 5 C-terminal" evidence="8">
    <location>
        <begin position="313"/>
        <end position="451"/>
    </location>
</feature>
<dbReference type="InterPro" id="IPR020796">
    <property type="entry name" value="ORC5"/>
</dbReference>
<feature type="domain" description="ORC5 lid" evidence="9">
    <location>
        <begin position="209"/>
        <end position="266"/>
    </location>
</feature>
<evidence type="ECO:0000259" key="8">
    <source>
        <dbReference type="Pfam" id="PF14630"/>
    </source>
</evidence>
<dbReference type="InterPro" id="IPR048866">
    <property type="entry name" value="ORC5_lid"/>
</dbReference>
<comment type="caution">
    <text evidence="10">The sequence shown here is derived from an EMBL/GenBank/DDBJ whole genome shotgun (WGS) entry which is preliminary data.</text>
</comment>
<keyword evidence="6" id="KW-0539">Nucleus</keyword>
<dbReference type="Pfam" id="PF21639">
    <property type="entry name" value="ORC5_lid"/>
    <property type="match status" value="1"/>
</dbReference>
<dbReference type="InterPro" id="IPR041664">
    <property type="entry name" value="AAA_16"/>
</dbReference>
<dbReference type="OrthoDB" id="365981at2759"/>
<feature type="domain" description="Orc1-like AAA ATPase" evidence="7">
    <location>
        <begin position="8"/>
        <end position="153"/>
    </location>
</feature>
<keyword evidence="3" id="KW-0235">DNA replication</keyword>
<keyword evidence="11" id="KW-1185">Reference proteome</keyword>
<dbReference type="SUPFAM" id="SSF52540">
    <property type="entry name" value="P-loop containing nucleoside triphosphate hydrolases"/>
    <property type="match status" value="1"/>
</dbReference>
<dbReference type="GO" id="GO:0003688">
    <property type="term" value="F:DNA replication origin binding"/>
    <property type="evidence" value="ECO:0007669"/>
    <property type="project" value="TreeGrafter"/>
</dbReference>
<dbReference type="Pfam" id="PF13191">
    <property type="entry name" value="AAA_16"/>
    <property type="match status" value="1"/>
</dbReference>
<comment type="similarity">
    <text evidence="2">Belongs to the ORC5 family.</text>
</comment>
<dbReference type="Proteomes" id="UP000613177">
    <property type="component" value="Unassembled WGS sequence"/>
</dbReference>
<evidence type="ECO:0000256" key="3">
    <source>
        <dbReference type="ARBA" id="ARBA00022705"/>
    </source>
</evidence>
<evidence type="ECO:0000313" key="11">
    <source>
        <dbReference type="Proteomes" id="UP000613177"/>
    </source>
</evidence>
<evidence type="ECO:0000259" key="9">
    <source>
        <dbReference type="Pfam" id="PF21639"/>
    </source>
</evidence>
<dbReference type="PANTHER" id="PTHR12705:SF0">
    <property type="entry name" value="ORIGIN RECOGNITION COMPLEX SUBUNIT 5"/>
    <property type="match status" value="1"/>
</dbReference>
<dbReference type="GO" id="GO:0005664">
    <property type="term" value="C:nuclear origin of replication recognition complex"/>
    <property type="evidence" value="ECO:0007669"/>
    <property type="project" value="TreeGrafter"/>
</dbReference>
<proteinExistence type="inferred from homology"/>
<name>A0A8H7STD7_9FUNG</name>
<dbReference type="Gene3D" id="3.40.50.300">
    <property type="entry name" value="P-loop containing nucleotide triphosphate hydrolases"/>
    <property type="match status" value="1"/>
</dbReference>
<keyword evidence="5" id="KW-0067">ATP-binding</keyword>
<sequence>MYKHLEDRFPGREKQLEQLGNVTIGSQYTDYCPQSLFVYGPPSTGKTTVISKVFENNGGYVNCVECFTPRLLFEHAFNQLIHHQPNFKNGYTSKRKIDNIQQFVKAIRETFIPGSQTRYLILDRAERLRDMPGTILPVLLRLSELTGSNICVVFISNIVFEKFRVKGGGIEPFLIRFPEYSREDTIKILQLDFKPSTLSTGDELDLEFYISFLEVIYSIFCHNCKDINELRYFAALLFPLYIKPIEEGLVETNEKAKLFKHAQPYFAEATEKLYLREISSAEWSRETKDLDTAEDATLGSFLSSKVGRAEFELPFYTRFLLIAAYLASYNPPRFDVRYFAKASEERSKKKGGGTRKGARVDKLGGKMRQQLLGPKIFPVERMLAIFYSILDEPIEDTIDIQLQIASLTTLRLLVRSTSIDRLDGAKYKCNVNFEFIKTVAKTVRFEIDKYLYDFC</sequence>
<dbReference type="AlphaFoldDB" id="A0A8H7STD7"/>
<evidence type="ECO:0000259" key="7">
    <source>
        <dbReference type="Pfam" id="PF13191"/>
    </source>
</evidence>
<dbReference type="GO" id="GO:0006270">
    <property type="term" value="P:DNA replication initiation"/>
    <property type="evidence" value="ECO:0007669"/>
    <property type="project" value="TreeGrafter"/>
</dbReference>
<evidence type="ECO:0000256" key="6">
    <source>
        <dbReference type="ARBA" id="ARBA00023242"/>
    </source>
</evidence>
<protein>
    <recommendedName>
        <fullName evidence="12">Origin recognition complex subunit 5</fullName>
    </recommendedName>
</protein>
<dbReference type="InterPro" id="IPR047088">
    <property type="entry name" value="ORC5_C"/>
</dbReference>
<dbReference type="PANTHER" id="PTHR12705">
    <property type="entry name" value="ORIGIN RECOGNITION COMPLEX SUBUNIT 5"/>
    <property type="match status" value="1"/>
</dbReference>
<accession>A0A8H7STD7</accession>
<gene>
    <name evidence="10" type="ORF">INT48_004305</name>
</gene>
<dbReference type="EMBL" id="JAEPRE010000024">
    <property type="protein sequence ID" value="KAG2235975.1"/>
    <property type="molecule type" value="Genomic_DNA"/>
</dbReference>
<evidence type="ECO:0008006" key="12">
    <source>
        <dbReference type="Google" id="ProtNLM"/>
    </source>
</evidence>
<keyword evidence="4" id="KW-0547">Nucleotide-binding</keyword>
<dbReference type="Pfam" id="PF14630">
    <property type="entry name" value="ORC5_C"/>
    <property type="match status" value="1"/>
</dbReference>
<dbReference type="InterPro" id="IPR027417">
    <property type="entry name" value="P-loop_NTPase"/>
</dbReference>
<comment type="subcellular location">
    <subcellularLocation>
        <location evidence="1">Nucleus</location>
    </subcellularLocation>
</comment>